<name>A0ABP8ZB41_9ACTN</name>
<organism evidence="1 2">
    <name type="scientific">Nocardioides endophyticus</name>
    <dbReference type="NCBI Taxonomy" id="1353775"/>
    <lineage>
        <taxon>Bacteria</taxon>
        <taxon>Bacillati</taxon>
        <taxon>Actinomycetota</taxon>
        <taxon>Actinomycetes</taxon>
        <taxon>Propionibacteriales</taxon>
        <taxon>Nocardioidaceae</taxon>
        <taxon>Nocardioides</taxon>
    </lineage>
</organism>
<dbReference type="Proteomes" id="UP001499882">
    <property type="component" value="Unassembled WGS sequence"/>
</dbReference>
<accession>A0ABP8ZB41</accession>
<reference evidence="2" key="1">
    <citation type="journal article" date="2019" name="Int. J. Syst. Evol. Microbiol.">
        <title>The Global Catalogue of Microorganisms (GCM) 10K type strain sequencing project: providing services to taxonomists for standard genome sequencing and annotation.</title>
        <authorList>
            <consortium name="The Broad Institute Genomics Platform"/>
            <consortium name="The Broad Institute Genome Sequencing Center for Infectious Disease"/>
            <person name="Wu L."/>
            <person name="Ma J."/>
        </authorList>
    </citation>
    <scope>NUCLEOTIDE SEQUENCE [LARGE SCALE GENOMIC DNA]</scope>
    <source>
        <strain evidence="2">JCM 18532</strain>
    </source>
</reference>
<sequence length="60" mass="6691">MCPPPAVRSKLAGKAIDGADERRHRVVRADRGKRLQVVVTARKSGWRADTATSKPVRVRR</sequence>
<keyword evidence="2" id="KW-1185">Reference proteome</keyword>
<proteinExistence type="predicted"/>
<comment type="caution">
    <text evidence="1">The sequence shown here is derived from an EMBL/GenBank/DDBJ whole genome shotgun (WGS) entry which is preliminary data.</text>
</comment>
<dbReference type="EMBL" id="BAABKN010000027">
    <property type="protein sequence ID" value="GAA4751581.1"/>
    <property type="molecule type" value="Genomic_DNA"/>
</dbReference>
<evidence type="ECO:0000313" key="2">
    <source>
        <dbReference type="Proteomes" id="UP001499882"/>
    </source>
</evidence>
<dbReference type="RefSeq" id="WP_345528852.1">
    <property type="nucleotide sequence ID" value="NZ_BAABKN010000027.1"/>
</dbReference>
<dbReference type="Gene3D" id="2.60.40.2700">
    <property type="match status" value="1"/>
</dbReference>
<protein>
    <submittedName>
        <fullName evidence="1">Uncharacterized protein</fullName>
    </submittedName>
</protein>
<gene>
    <name evidence="1" type="ORF">GCM10023350_41040</name>
</gene>
<evidence type="ECO:0000313" key="1">
    <source>
        <dbReference type="EMBL" id="GAA4751581.1"/>
    </source>
</evidence>